<keyword evidence="10" id="KW-1185">Reference proteome</keyword>
<protein>
    <recommendedName>
        <fullName evidence="6">Ribosome-binding ATPase YchF</fullName>
    </recommendedName>
</protein>
<comment type="cofactor">
    <cofactor evidence="1">
        <name>Mg(2+)</name>
        <dbReference type="ChEBI" id="CHEBI:18420"/>
    </cofactor>
</comment>
<evidence type="ECO:0000313" key="9">
    <source>
        <dbReference type="EMBL" id="PWA06711.1"/>
    </source>
</evidence>
<dbReference type="InterPro" id="IPR041706">
    <property type="entry name" value="YchF_N"/>
</dbReference>
<evidence type="ECO:0000256" key="4">
    <source>
        <dbReference type="ARBA" id="ARBA00022840"/>
    </source>
</evidence>
<comment type="similarity">
    <text evidence="6">Belongs to the TRAFAC class OBG-HflX-like GTPase superfamily. OBG GTPase family. YchF/OLA1 subfamily.</text>
</comment>
<dbReference type="RefSeq" id="WP_116556132.1">
    <property type="nucleotide sequence ID" value="NZ_QCZG01000056.1"/>
</dbReference>
<dbReference type="InterPro" id="IPR012676">
    <property type="entry name" value="TGS-like"/>
</dbReference>
<dbReference type="InterPro" id="IPR023192">
    <property type="entry name" value="TGS-like_dom_sf"/>
</dbReference>
<dbReference type="Proteomes" id="UP000245998">
    <property type="component" value="Unassembled WGS sequence"/>
</dbReference>
<dbReference type="GO" id="GO:0043023">
    <property type="term" value="F:ribosomal large subunit binding"/>
    <property type="evidence" value="ECO:0007669"/>
    <property type="project" value="UniProtKB-UniRule"/>
</dbReference>
<keyword evidence="3 6" id="KW-0547">Nucleotide-binding</keyword>
<dbReference type="GO" id="GO:0005737">
    <property type="term" value="C:cytoplasm"/>
    <property type="evidence" value="ECO:0007669"/>
    <property type="project" value="TreeGrafter"/>
</dbReference>
<dbReference type="CDD" id="cd01900">
    <property type="entry name" value="YchF"/>
    <property type="match status" value="1"/>
</dbReference>
<feature type="domain" description="TGS" evidence="8">
    <location>
        <begin position="281"/>
        <end position="364"/>
    </location>
</feature>
<dbReference type="PANTHER" id="PTHR23305">
    <property type="entry name" value="OBG GTPASE FAMILY"/>
    <property type="match status" value="1"/>
</dbReference>
<feature type="binding site" evidence="6">
    <location>
        <begin position="12"/>
        <end position="17"/>
    </location>
    <ligand>
        <name>ATP</name>
        <dbReference type="ChEBI" id="CHEBI:30616"/>
    </ligand>
</feature>
<evidence type="ECO:0000259" key="7">
    <source>
        <dbReference type="PROSITE" id="PS51710"/>
    </source>
</evidence>
<dbReference type="SUPFAM" id="SSF52540">
    <property type="entry name" value="P-loop containing nucleoside triphosphate hydrolases"/>
    <property type="match status" value="1"/>
</dbReference>
<dbReference type="InterPro" id="IPR004396">
    <property type="entry name" value="ATPase_YchF/OLA1"/>
</dbReference>
<dbReference type="SUPFAM" id="SSF81271">
    <property type="entry name" value="TGS-like"/>
    <property type="match status" value="1"/>
</dbReference>
<dbReference type="PIRSF" id="PIRSF006641">
    <property type="entry name" value="CHP00092"/>
    <property type="match status" value="1"/>
</dbReference>
<evidence type="ECO:0000313" key="10">
    <source>
        <dbReference type="Proteomes" id="UP000245998"/>
    </source>
</evidence>
<dbReference type="Gene3D" id="3.40.50.300">
    <property type="entry name" value="P-loop containing nucleotide triphosphate hydrolases"/>
    <property type="match status" value="1"/>
</dbReference>
<dbReference type="NCBIfam" id="TIGR00092">
    <property type="entry name" value="redox-regulated ATPase YchF"/>
    <property type="match status" value="1"/>
</dbReference>
<dbReference type="GO" id="GO:0016887">
    <property type="term" value="F:ATP hydrolysis activity"/>
    <property type="evidence" value="ECO:0007669"/>
    <property type="project" value="UniProtKB-UniRule"/>
</dbReference>
<keyword evidence="5" id="KW-0460">Magnesium</keyword>
<dbReference type="InterPro" id="IPR006073">
    <property type="entry name" value="GTP-bd"/>
</dbReference>
<sequence length="366" mass="40212">MALTTGIVGLPNVGKSTLFNAITQAGAEAANYPFCTIDPNVGIVEVPDRRLQKLTELVQPKKTVPTAFEFTDIAGIVKGASKGEGLGNKFLSHIRQVDAILHVVRCFEDENVTHVAGTVDPIADIETINLELILADMETVDKRIGRAEKLAKQKDKQAAIEFEALSKIKKAFENELPARSVELNEEEEKMIHGLHLLTIKPVLYAANVSEEGLLDGGENEYVQKVREYAKAENAEVIVICAKIESEIAELDGDERQAFLEEIGIEEAGLDQLIRASYSLLGLATYFTAGVQEVRAWTFRRGTKAPQAAGIIHTDFERGFIRAEVVSYDDLVEAGSMAAAKEKGKVRLEGKEYVVQDGDVIHFRFNV</sequence>
<dbReference type="Pfam" id="PF06071">
    <property type="entry name" value="YchF-GTPase_C"/>
    <property type="match status" value="1"/>
</dbReference>
<dbReference type="PRINTS" id="PR00326">
    <property type="entry name" value="GTP1OBG"/>
</dbReference>
<gene>
    <name evidence="6" type="primary">ychF</name>
    <name evidence="9" type="ORF">DCC39_17245</name>
</gene>
<dbReference type="OrthoDB" id="9807318at2"/>
<dbReference type="GO" id="GO:0005525">
    <property type="term" value="F:GTP binding"/>
    <property type="evidence" value="ECO:0007669"/>
    <property type="project" value="InterPro"/>
</dbReference>
<organism evidence="9 10">
    <name type="scientific">Pueribacillus theae</name>
    <dbReference type="NCBI Taxonomy" id="2171751"/>
    <lineage>
        <taxon>Bacteria</taxon>
        <taxon>Bacillati</taxon>
        <taxon>Bacillota</taxon>
        <taxon>Bacilli</taxon>
        <taxon>Bacillales</taxon>
        <taxon>Bacillaceae</taxon>
        <taxon>Pueribacillus</taxon>
    </lineage>
</organism>
<evidence type="ECO:0000256" key="3">
    <source>
        <dbReference type="ARBA" id="ARBA00022741"/>
    </source>
</evidence>
<dbReference type="AlphaFoldDB" id="A0A2U1JNF8"/>
<evidence type="ECO:0000256" key="1">
    <source>
        <dbReference type="ARBA" id="ARBA00001946"/>
    </source>
</evidence>
<dbReference type="InterPro" id="IPR012675">
    <property type="entry name" value="Beta-grasp_dom_sf"/>
</dbReference>
<dbReference type="FunFam" id="1.10.150.300:FF:000004">
    <property type="entry name" value="Ribosome-binding ATPase YchF"/>
    <property type="match status" value="1"/>
</dbReference>
<evidence type="ECO:0000256" key="2">
    <source>
        <dbReference type="ARBA" id="ARBA00022723"/>
    </source>
</evidence>
<dbReference type="FunFam" id="3.10.20.30:FF:000001">
    <property type="entry name" value="Ribosome-binding ATPase YchF"/>
    <property type="match status" value="1"/>
</dbReference>
<name>A0A2U1JNF8_9BACI</name>
<dbReference type="InterPro" id="IPR004095">
    <property type="entry name" value="TGS"/>
</dbReference>
<dbReference type="GO" id="GO:0005524">
    <property type="term" value="F:ATP binding"/>
    <property type="evidence" value="ECO:0007669"/>
    <property type="project" value="UniProtKB-UniRule"/>
</dbReference>
<dbReference type="InterPro" id="IPR031167">
    <property type="entry name" value="G_OBG"/>
</dbReference>
<dbReference type="Pfam" id="PF01926">
    <property type="entry name" value="MMR_HSR1"/>
    <property type="match status" value="1"/>
</dbReference>
<dbReference type="InterPro" id="IPR013029">
    <property type="entry name" value="YchF_C"/>
</dbReference>
<dbReference type="InterPro" id="IPR027417">
    <property type="entry name" value="P-loop_NTPase"/>
</dbReference>
<dbReference type="GO" id="GO:0046872">
    <property type="term" value="F:metal ion binding"/>
    <property type="evidence" value="ECO:0007669"/>
    <property type="project" value="UniProtKB-KW"/>
</dbReference>
<comment type="function">
    <text evidence="6">ATPase that binds to both the 70S ribosome and the 50S ribosomal subunit in a nucleotide-independent manner.</text>
</comment>
<dbReference type="EMBL" id="QCZG01000056">
    <property type="protein sequence ID" value="PWA06711.1"/>
    <property type="molecule type" value="Genomic_DNA"/>
</dbReference>
<dbReference type="Gene3D" id="1.10.150.300">
    <property type="entry name" value="TGS-like domain"/>
    <property type="match status" value="1"/>
</dbReference>
<evidence type="ECO:0000259" key="8">
    <source>
        <dbReference type="PROSITE" id="PS51880"/>
    </source>
</evidence>
<dbReference type="HAMAP" id="MF_00944">
    <property type="entry name" value="YchF_OLA1_ATPase"/>
    <property type="match status" value="1"/>
</dbReference>
<dbReference type="PROSITE" id="PS51710">
    <property type="entry name" value="G_OBG"/>
    <property type="match status" value="1"/>
</dbReference>
<dbReference type="Gene3D" id="3.10.20.30">
    <property type="match status" value="1"/>
</dbReference>
<proteinExistence type="inferred from homology"/>
<dbReference type="PROSITE" id="PS51880">
    <property type="entry name" value="TGS"/>
    <property type="match status" value="1"/>
</dbReference>
<comment type="caution">
    <text evidence="9">The sequence shown here is derived from an EMBL/GenBank/DDBJ whole genome shotgun (WGS) entry which is preliminary data.</text>
</comment>
<feature type="domain" description="OBG-type G" evidence="7">
    <location>
        <begin position="3"/>
        <end position="259"/>
    </location>
</feature>
<evidence type="ECO:0000256" key="5">
    <source>
        <dbReference type="ARBA" id="ARBA00022842"/>
    </source>
</evidence>
<keyword evidence="4 6" id="KW-0067">ATP-binding</keyword>
<accession>A0A2U1JNF8</accession>
<dbReference type="PANTHER" id="PTHR23305:SF18">
    <property type="entry name" value="OBG-TYPE G DOMAIN-CONTAINING PROTEIN"/>
    <property type="match status" value="1"/>
</dbReference>
<reference evidence="9 10" key="1">
    <citation type="submission" date="2018-04" db="EMBL/GenBank/DDBJ databases">
        <title>Camelliibacillus theae gen. nov., sp. nov., isolated from Pu'er tea.</title>
        <authorList>
            <person name="Niu L."/>
        </authorList>
    </citation>
    <scope>NUCLEOTIDE SEQUENCE [LARGE SCALE GENOMIC DNA]</scope>
    <source>
        <strain evidence="9 10">T8</strain>
    </source>
</reference>
<evidence type="ECO:0000256" key="6">
    <source>
        <dbReference type="HAMAP-Rule" id="MF_00944"/>
    </source>
</evidence>
<keyword evidence="2" id="KW-0479">Metal-binding</keyword>
<dbReference type="CDD" id="cd04867">
    <property type="entry name" value="TGS_YchF_OLA1"/>
    <property type="match status" value="1"/>
</dbReference>